<name>A0A368KUD2_9BACT</name>
<evidence type="ECO:0000313" key="2">
    <source>
        <dbReference type="Proteomes" id="UP000253562"/>
    </source>
</evidence>
<sequence length="151" mass="16262">MIAIAIIAATITISWHWSQSRFAVGYWGGDNATRIRAAEVVQLVDLAKEAENQDISGAKGLVHFRQALIEDASFAGTVPLAEAEPLWQGEVIFVDEGTQTSTSVLFDLEKGLVGLPDRDEVLKAKPIADGLRKFFAELGVATATSTPHDGR</sequence>
<evidence type="ECO:0000313" key="1">
    <source>
        <dbReference type="EMBL" id="RCS53931.1"/>
    </source>
</evidence>
<organism evidence="1 2">
    <name type="scientific">Bremerella cremea</name>
    <dbReference type="NCBI Taxonomy" id="1031537"/>
    <lineage>
        <taxon>Bacteria</taxon>
        <taxon>Pseudomonadati</taxon>
        <taxon>Planctomycetota</taxon>
        <taxon>Planctomycetia</taxon>
        <taxon>Pirellulales</taxon>
        <taxon>Pirellulaceae</taxon>
        <taxon>Bremerella</taxon>
    </lineage>
</organism>
<proteinExistence type="predicted"/>
<dbReference type="Proteomes" id="UP000253562">
    <property type="component" value="Unassembled WGS sequence"/>
</dbReference>
<dbReference type="OrthoDB" id="288679at2"/>
<gene>
    <name evidence="1" type="ORF">DTL42_01845</name>
</gene>
<dbReference type="AlphaFoldDB" id="A0A368KUD2"/>
<dbReference type="EMBL" id="QPEX01000010">
    <property type="protein sequence ID" value="RCS53931.1"/>
    <property type="molecule type" value="Genomic_DNA"/>
</dbReference>
<protein>
    <submittedName>
        <fullName evidence="1">Uncharacterized protein</fullName>
    </submittedName>
</protein>
<comment type="caution">
    <text evidence="1">The sequence shown here is derived from an EMBL/GenBank/DDBJ whole genome shotgun (WGS) entry which is preliminary data.</text>
</comment>
<reference evidence="1 2" key="1">
    <citation type="submission" date="2018-07" db="EMBL/GenBank/DDBJ databases">
        <title>Comparative genomes isolates from brazilian mangrove.</title>
        <authorList>
            <person name="De Araujo J.E."/>
            <person name="Taketani R.G."/>
            <person name="Silva M.C.P."/>
            <person name="Lourenco M.V."/>
            <person name="Oliveira V.M."/>
            <person name="Andreote F.D."/>
        </authorList>
    </citation>
    <scope>NUCLEOTIDE SEQUENCE [LARGE SCALE GENOMIC DNA]</scope>
    <source>
        <strain evidence="1 2">HEX PRIS-MGV</strain>
    </source>
</reference>
<dbReference type="RefSeq" id="WP_114366995.1">
    <property type="nucleotide sequence ID" value="NZ_QPEX01000010.1"/>
</dbReference>
<accession>A0A368KUD2</accession>